<dbReference type="EMBL" id="JANAVB010019107">
    <property type="protein sequence ID" value="KAJ6828660.1"/>
    <property type="molecule type" value="Genomic_DNA"/>
</dbReference>
<evidence type="ECO:0000313" key="6">
    <source>
        <dbReference type="EMBL" id="KAJ6828660.1"/>
    </source>
</evidence>
<accession>A0AAX6GIV9</accession>
<reference evidence="6" key="2">
    <citation type="submission" date="2023-04" db="EMBL/GenBank/DDBJ databases">
        <authorList>
            <person name="Bruccoleri R.E."/>
            <person name="Oakeley E.J."/>
            <person name="Faust A.-M."/>
            <person name="Dessus-Babus S."/>
            <person name="Altorfer M."/>
            <person name="Burckhardt D."/>
            <person name="Oertli M."/>
            <person name="Naumann U."/>
            <person name="Petersen F."/>
            <person name="Wong J."/>
        </authorList>
    </citation>
    <scope>NUCLEOTIDE SEQUENCE</scope>
    <source>
        <strain evidence="6">GSM-AAB239-AS_SAM_17_03QT</strain>
        <tissue evidence="6">Leaf</tissue>
    </source>
</reference>
<dbReference type="GO" id="GO:0008146">
    <property type="term" value="F:sulfotransferase activity"/>
    <property type="evidence" value="ECO:0007669"/>
    <property type="project" value="InterPro"/>
</dbReference>
<dbReference type="PANTHER" id="PTHR11783">
    <property type="entry name" value="SULFOTRANSFERASE SULT"/>
    <property type="match status" value="1"/>
</dbReference>
<evidence type="ECO:0000256" key="1">
    <source>
        <dbReference type="ARBA" id="ARBA00005771"/>
    </source>
</evidence>
<proteinExistence type="inferred from homology"/>
<dbReference type="InterPro" id="IPR027417">
    <property type="entry name" value="P-loop_NTPase"/>
</dbReference>
<evidence type="ECO:0000256" key="3">
    <source>
        <dbReference type="RuleBase" id="RU361155"/>
    </source>
</evidence>
<comment type="similarity">
    <text evidence="1 3">Belongs to the sulfotransferase 1 family.</text>
</comment>
<reference evidence="6" key="1">
    <citation type="journal article" date="2023" name="GigaByte">
        <title>Genome assembly of the bearded iris, Iris pallida Lam.</title>
        <authorList>
            <person name="Bruccoleri R.E."/>
            <person name="Oakeley E.J."/>
            <person name="Faust A.M.E."/>
            <person name="Altorfer M."/>
            <person name="Dessus-Babus S."/>
            <person name="Burckhardt D."/>
            <person name="Oertli M."/>
            <person name="Naumann U."/>
            <person name="Petersen F."/>
            <person name="Wong J."/>
        </authorList>
    </citation>
    <scope>NUCLEOTIDE SEQUENCE</scope>
    <source>
        <strain evidence="6">GSM-AAB239-AS_SAM_17_03QT</strain>
    </source>
</reference>
<keyword evidence="7" id="KW-1185">Reference proteome</keyword>
<gene>
    <name evidence="6" type="ORF">M6B38_361740</name>
</gene>
<dbReference type="Gene3D" id="3.40.50.300">
    <property type="entry name" value="P-loop containing nucleotide triphosphate hydrolases"/>
    <property type="match status" value="1"/>
</dbReference>
<dbReference type="Pfam" id="PF00685">
    <property type="entry name" value="Sulfotransfer_1"/>
    <property type="match status" value="1"/>
</dbReference>
<dbReference type="SUPFAM" id="SSF52540">
    <property type="entry name" value="P-loop containing nucleoside triphosphate hydrolases"/>
    <property type="match status" value="1"/>
</dbReference>
<comment type="caution">
    <text evidence="6">The sequence shown here is derived from an EMBL/GenBank/DDBJ whole genome shotgun (WGS) entry which is preliminary data.</text>
</comment>
<evidence type="ECO:0000256" key="4">
    <source>
        <dbReference type="SAM" id="MobiDB-lite"/>
    </source>
</evidence>
<sequence length="329" mass="37118">MEQSHLPPLQTEQEHEEEGHQIVHQHCRDLVSSLPVVEGCSFMDLRFHSGFFRPMSAMVGSMIVQKLFEARPTDIIMATLPKSGTTWLKALLFATVNRNSSPSSTGNLATLNPHQCVPFLEGELYNGDDARVPDMDSIPSPRLLATHTPFHFLPNFCCRLRMSSRLPMPQPQGQLRVLMALYRKTQKEEWSRASASRGRLRPVLPRAFPLRTFLGSHVRLLEGKPPSRGMQCPVHEVRGVDERSYGGAEEACGVRGVPLHAGGAGERGVRGHRRDMRVREAEQLGGEQGRETNNFACKGRQRQFFQARCGWRLDEPSNTRHGPTYRQDY</sequence>
<organism evidence="6 7">
    <name type="scientific">Iris pallida</name>
    <name type="common">Sweet iris</name>
    <dbReference type="NCBI Taxonomy" id="29817"/>
    <lineage>
        <taxon>Eukaryota</taxon>
        <taxon>Viridiplantae</taxon>
        <taxon>Streptophyta</taxon>
        <taxon>Embryophyta</taxon>
        <taxon>Tracheophyta</taxon>
        <taxon>Spermatophyta</taxon>
        <taxon>Magnoliopsida</taxon>
        <taxon>Liliopsida</taxon>
        <taxon>Asparagales</taxon>
        <taxon>Iridaceae</taxon>
        <taxon>Iridoideae</taxon>
        <taxon>Irideae</taxon>
        <taxon>Iris</taxon>
    </lineage>
</organism>
<name>A0AAX6GIV9_IRIPA</name>
<protein>
    <recommendedName>
        <fullName evidence="3">Sulfotransferase</fullName>
        <ecNumber evidence="3">2.8.2.-</ecNumber>
    </recommendedName>
</protein>
<feature type="region of interest" description="Disordered" evidence="4">
    <location>
        <begin position="1"/>
        <end position="21"/>
    </location>
</feature>
<evidence type="ECO:0000259" key="5">
    <source>
        <dbReference type="Pfam" id="PF00685"/>
    </source>
</evidence>
<dbReference type="EC" id="2.8.2.-" evidence="3"/>
<evidence type="ECO:0000313" key="7">
    <source>
        <dbReference type="Proteomes" id="UP001140949"/>
    </source>
</evidence>
<dbReference type="AlphaFoldDB" id="A0AAX6GIV9"/>
<evidence type="ECO:0000256" key="2">
    <source>
        <dbReference type="ARBA" id="ARBA00022679"/>
    </source>
</evidence>
<keyword evidence="2 3" id="KW-0808">Transferase</keyword>
<dbReference type="Proteomes" id="UP001140949">
    <property type="component" value="Unassembled WGS sequence"/>
</dbReference>
<feature type="domain" description="Sulfotransferase" evidence="5">
    <location>
        <begin position="72"/>
        <end position="155"/>
    </location>
</feature>
<dbReference type="InterPro" id="IPR000863">
    <property type="entry name" value="Sulfotransferase_dom"/>
</dbReference>